<sequence>MFSEYDKVKIKETGKHGVIVCIDTDGGTKPPIYFVEIDQAEKTEHDEENMIWCEEDELVRA</sequence>
<name>A0A391P232_9FIRM</name>
<gene>
    <name evidence="1" type="ORF">KGMB01110_04620</name>
</gene>
<dbReference type="AlphaFoldDB" id="A0A391P232"/>
<keyword evidence="2" id="KW-1185">Reference proteome</keyword>
<organism evidence="1 2">
    <name type="scientific">Mediterraneibacter butyricigenes</name>
    <dbReference type="NCBI Taxonomy" id="2316025"/>
    <lineage>
        <taxon>Bacteria</taxon>
        <taxon>Bacillati</taxon>
        <taxon>Bacillota</taxon>
        <taxon>Clostridia</taxon>
        <taxon>Lachnospirales</taxon>
        <taxon>Lachnospiraceae</taxon>
        <taxon>Mediterraneibacter</taxon>
    </lineage>
</organism>
<dbReference type="Proteomes" id="UP000265643">
    <property type="component" value="Unassembled WGS sequence"/>
</dbReference>
<dbReference type="EMBL" id="BHGK01000001">
    <property type="protein sequence ID" value="GCA66026.1"/>
    <property type="molecule type" value="Genomic_DNA"/>
</dbReference>
<reference evidence="2" key="1">
    <citation type="submission" date="2018-09" db="EMBL/GenBank/DDBJ databases">
        <title>Draft Genome Sequence of Mediterraneibacter sp. KCTC 15684.</title>
        <authorList>
            <person name="Kim J.S."/>
            <person name="Han K.I."/>
            <person name="Suh M.K."/>
            <person name="Lee K.C."/>
            <person name="Eom M.K."/>
            <person name="Lee J.H."/>
            <person name="Park S.H."/>
            <person name="Kang S.W."/>
            <person name="Park J.E."/>
            <person name="Oh B.S."/>
            <person name="Yu S.Y."/>
            <person name="Choi S.H."/>
            <person name="Lee D.H."/>
            <person name="Yoon H."/>
            <person name="Kim B."/>
            <person name="Yang S.J."/>
            <person name="Lee J.S."/>
        </authorList>
    </citation>
    <scope>NUCLEOTIDE SEQUENCE [LARGE SCALE GENOMIC DNA]</scope>
    <source>
        <strain evidence="2">KCTC 15684</strain>
    </source>
</reference>
<accession>A0A391P232</accession>
<evidence type="ECO:0000313" key="2">
    <source>
        <dbReference type="Proteomes" id="UP000265643"/>
    </source>
</evidence>
<comment type="caution">
    <text evidence="1">The sequence shown here is derived from an EMBL/GenBank/DDBJ whole genome shotgun (WGS) entry which is preliminary data.</text>
</comment>
<evidence type="ECO:0008006" key="3">
    <source>
        <dbReference type="Google" id="ProtNLM"/>
    </source>
</evidence>
<dbReference type="RefSeq" id="WP_119297433.1">
    <property type="nucleotide sequence ID" value="NZ_BHGK01000001.1"/>
</dbReference>
<protein>
    <recommendedName>
        <fullName evidence="3">DUF1292 domain-containing protein</fullName>
    </recommendedName>
</protein>
<proteinExistence type="predicted"/>
<evidence type="ECO:0000313" key="1">
    <source>
        <dbReference type="EMBL" id="GCA66026.1"/>
    </source>
</evidence>